<dbReference type="Pfam" id="PF12763">
    <property type="entry name" value="EH"/>
    <property type="match status" value="1"/>
</dbReference>
<dbReference type="GO" id="GO:0005509">
    <property type="term" value="F:calcium ion binding"/>
    <property type="evidence" value="ECO:0007669"/>
    <property type="project" value="InterPro"/>
</dbReference>
<keyword evidence="4" id="KW-0813">Transport</keyword>
<reference evidence="20" key="1">
    <citation type="submission" date="2012-07" db="EMBL/GenBank/DDBJ databases">
        <title>Genome of the Chinese tree shrew, a rising model animal genetically related to primates.</title>
        <authorList>
            <person name="Zhang G."/>
            <person name="Fan Y."/>
            <person name="Yao Y."/>
            <person name="Huang Z."/>
        </authorList>
    </citation>
    <scope>NUCLEOTIDE SEQUENCE [LARGE SCALE GENOMIC DNA]</scope>
</reference>
<dbReference type="Gene3D" id="1.10.268.20">
    <property type="match status" value="1"/>
</dbReference>
<dbReference type="InterPro" id="IPR011992">
    <property type="entry name" value="EF-hand-dom_pair"/>
</dbReference>
<keyword evidence="7" id="KW-0970">Cilium biogenesis/degradation</keyword>
<evidence type="ECO:0000259" key="16">
    <source>
        <dbReference type="PROSITE" id="PS50031"/>
    </source>
</evidence>
<dbReference type="GO" id="GO:0006897">
    <property type="term" value="P:endocytosis"/>
    <property type="evidence" value="ECO:0007669"/>
    <property type="project" value="TreeGrafter"/>
</dbReference>
<protein>
    <recommendedName>
        <fullName evidence="15">EH domain-containing protein 1</fullName>
    </recommendedName>
</protein>
<feature type="domain" description="EF-hand" evidence="17">
    <location>
        <begin position="520"/>
        <end position="555"/>
    </location>
</feature>
<dbReference type="GO" id="GO:0016197">
    <property type="term" value="P:endosomal transport"/>
    <property type="evidence" value="ECO:0007669"/>
    <property type="project" value="TreeGrafter"/>
</dbReference>
<evidence type="ECO:0000256" key="4">
    <source>
        <dbReference type="ARBA" id="ARBA00022448"/>
    </source>
</evidence>
<dbReference type="InterPro" id="IPR027417">
    <property type="entry name" value="P-loop_NTPase"/>
</dbReference>
<dbReference type="SMART" id="SM00027">
    <property type="entry name" value="EH"/>
    <property type="match status" value="1"/>
</dbReference>
<dbReference type="PANTHER" id="PTHR11216:SF127">
    <property type="entry name" value="EH DOMAIN-CONTAINING PROTEIN 1"/>
    <property type="match status" value="1"/>
</dbReference>
<reference evidence="20" key="2">
    <citation type="journal article" date="2013" name="Nat. Commun.">
        <title>Genome of the Chinese tree shrew.</title>
        <authorList>
            <person name="Fan Y."/>
            <person name="Huang Z.Y."/>
            <person name="Cao C.C."/>
            <person name="Chen C.S."/>
            <person name="Chen Y.X."/>
            <person name="Fan D.D."/>
            <person name="He J."/>
            <person name="Hou H.L."/>
            <person name="Hu L."/>
            <person name="Hu X.T."/>
            <person name="Jiang X.T."/>
            <person name="Lai R."/>
            <person name="Lang Y.S."/>
            <person name="Liang B."/>
            <person name="Liao S.G."/>
            <person name="Mu D."/>
            <person name="Ma Y.Y."/>
            <person name="Niu Y.Y."/>
            <person name="Sun X.Q."/>
            <person name="Xia J.Q."/>
            <person name="Xiao J."/>
            <person name="Xiong Z.Q."/>
            <person name="Xu L."/>
            <person name="Yang L."/>
            <person name="Zhang Y."/>
            <person name="Zhao W."/>
            <person name="Zhao X.D."/>
            <person name="Zheng Y.T."/>
            <person name="Zhou J.M."/>
            <person name="Zhu Y.B."/>
            <person name="Zhang G.J."/>
            <person name="Wang J."/>
            <person name="Yao Y.G."/>
        </authorList>
    </citation>
    <scope>NUCLEOTIDE SEQUENCE [LARGE SCALE GENOMIC DNA]</scope>
</reference>
<evidence type="ECO:0000256" key="1">
    <source>
        <dbReference type="ARBA" id="ARBA00004159"/>
    </source>
</evidence>
<keyword evidence="8" id="KW-0106">Calcium</keyword>
<dbReference type="Pfam" id="PF18150">
    <property type="entry name" value="DUF5600"/>
    <property type="match status" value="1"/>
</dbReference>
<sequence length="578" mass="65570">MDLVHSVLPCAALHGPTLGAPWTQSGTSKRLGAEGQGALGGHTPVTTWPECSDPFCDLWVYLAGYDFAAVLEWFAERVDRIILLFDAHKLDISDEFSEVIKALKNHEDKIRVVLNKADQIETQQLMRVYGALMWSLGKIINTPEVVRVYIGSFWSHPLLIPDNRKLFEAEEQDLFKDIQSLPRNAALRKLNDLIKRARLAKGEQKVQMKNKQPLFVLSPEWFAERVDRIILLFDAHKLDISDEFSEVIKALKNHEDKIRVVLNKADQIETQQLMRVYGALMWSLGKIINTPEVVRVYIGSFWSHPLLIPDNRKLFEAEEQDLFKDIQSLPRNAALRKLNDLIKRARLAKVHAYIISSLKKEMPNVFGKESKKKELVNNLGEIYQKIEREHQISPGDFPSLRKMQELLQTQDFSKFQALKPKLLDTVDDMLANDIARLMVMVRQEESLMPSQAVKGGAFDGTMNGPFGHGYGEGAGEGIDDVEWVVGKDKPTYDEIFYTLSPVNGKITGANAKKEMVKSKLPNTVLGKIWKLADVDKDGLLDDEEFALANHLIKVKLEGHELPADLPPHLIPPSKRRHE</sequence>
<organism evidence="19 20">
    <name type="scientific">Tupaia chinensis</name>
    <name type="common">Chinese tree shrew</name>
    <name type="synonym">Tupaia belangeri chinensis</name>
    <dbReference type="NCBI Taxonomy" id="246437"/>
    <lineage>
        <taxon>Eukaryota</taxon>
        <taxon>Metazoa</taxon>
        <taxon>Chordata</taxon>
        <taxon>Craniata</taxon>
        <taxon>Vertebrata</taxon>
        <taxon>Euteleostomi</taxon>
        <taxon>Mammalia</taxon>
        <taxon>Eutheria</taxon>
        <taxon>Euarchontoglires</taxon>
        <taxon>Scandentia</taxon>
        <taxon>Tupaiidae</taxon>
        <taxon>Tupaia</taxon>
    </lineage>
</organism>
<dbReference type="AlphaFoldDB" id="L9KRJ5"/>
<evidence type="ECO:0000256" key="2">
    <source>
        <dbReference type="ARBA" id="ARBA00004469"/>
    </source>
</evidence>
<dbReference type="SUPFAM" id="SSF47473">
    <property type="entry name" value="EF-hand"/>
    <property type="match status" value="1"/>
</dbReference>
<dbReference type="InterPro" id="IPR000261">
    <property type="entry name" value="EH_dom"/>
</dbReference>
<dbReference type="InParanoid" id="L9KRJ5"/>
<evidence type="ECO:0000259" key="18">
    <source>
        <dbReference type="PROSITE" id="PS51718"/>
    </source>
</evidence>
<dbReference type="GO" id="GO:0055038">
    <property type="term" value="C:recycling endosome membrane"/>
    <property type="evidence" value="ECO:0007669"/>
    <property type="project" value="UniProtKB-SubCell"/>
</dbReference>
<evidence type="ECO:0000256" key="6">
    <source>
        <dbReference type="ARBA" id="ARBA00022723"/>
    </source>
</evidence>
<accession>L9KRJ5</accession>
<dbReference type="PROSITE" id="PS51718">
    <property type="entry name" value="G_DYNAMIN_2"/>
    <property type="match status" value="2"/>
</dbReference>
<dbReference type="Gene3D" id="1.10.238.10">
    <property type="entry name" value="EF-hand"/>
    <property type="match status" value="1"/>
</dbReference>
<keyword evidence="13" id="KW-0966">Cell projection</keyword>
<evidence type="ECO:0000313" key="20">
    <source>
        <dbReference type="Proteomes" id="UP000011518"/>
    </source>
</evidence>
<dbReference type="InterPro" id="IPR018247">
    <property type="entry name" value="EF_Hand_1_Ca_BS"/>
</dbReference>
<dbReference type="SUPFAM" id="SSF52540">
    <property type="entry name" value="P-loop containing nucleoside triphosphate hydrolases"/>
    <property type="match status" value="2"/>
</dbReference>
<keyword evidence="11" id="KW-0007">Acetylation</keyword>
<proteinExistence type="predicted"/>
<evidence type="ECO:0000256" key="15">
    <source>
        <dbReference type="ARBA" id="ARBA00093794"/>
    </source>
</evidence>
<gene>
    <name evidence="19" type="ORF">TREES_T100019352</name>
</gene>
<evidence type="ECO:0000256" key="5">
    <source>
        <dbReference type="ARBA" id="ARBA00022553"/>
    </source>
</evidence>
<dbReference type="Proteomes" id="UP000011518">
    <property type="component" value="Unassembled WGS sequence"/>
</dbReference>
<dbReference type="STRING" id="246437.L9KRJ5"/>
<evidence type="ECO:0000256" key="12">
    <source>
        <dbReference type="ARBA" id="ARBA00023069"/>
    </source>
</evidence>
<dbReference type="GO" id="GO:0005524">
    <property type="term" value="F:ATP binding"/>
    <property type="evidence" value="ECO:0007669"/>
    <property type="project" value="UniProtKB-KW"/>
</dbReference>
<evidence type="ECO:0000256" key="9">
    <source>
        <dbReference type="ARBA" id="ARBA00022840"/>
    </source>
</evidence>
<dbReference type="InterPro" id="IPR030381">
    <property type="entry name" value="G_DYNAMIN_dom"/>
</dbReference>
<dbReference type="InterPro" id="IPR040990">
    <property type="entry name" value="DUF5600"/>
</dbReference>
<comment type="subcellular location">
    <subcellularLocation>
        <location evidence="3">Cell projection</location>
        <location evidence="3">Cilium membrane</location>
        <topology evidence="3">Peripheral membrane protein</topology>
        <orientation evidence="3">Cytoplasmic side</orientation>
    </subcellularLocation>
    <subcellularLocation>
        <location evidence="2">Early endosome membrane</location>
        <topology evidence="2">Peripheral membrane protein</topology>
        <orientation evidence="2">Cytoplasmic side</orientation>
    </subcellularLocation>
    <subcellularLocation>
        <location evidence="1">Recycling endosome membrane</location>
        <topology evidence="1">Peripheral membrane protein</topology>
        <orientation evidence="1">Cytoplasmic side</orientation>
    </subcellularLocation>
</comment>
<dbReference type="GO" id="GO:0005525">
    <property type="term" value="F:GTP binding"/>
    <property type="evidence" value="ECO:0007669"/>
    <property type="project" value="InterPro"/>
</dbReference>
<dbReference type="PROSITE" id="PS00018">
    <property type="entry name" value="EF_HAND_1"/>
    <property type="match status" value="1"/>
</dbReference>
<dbReference type="GO" id="GO:0005886">
    <property type="term" value="C:plasma membrane"/>
    <property type="evidence" value="ECO:0007669"/>
    <property type="project" value="TreeGrafter"/>
</dbReference>
<feature type="domain" description="EH" evidence="16">
    <location>
        <begin position="488"/>
        <end position="576"/>
    </location>
</feature>
<dbReference type="PROSITE" id="PS50031">
    <property type="entry name" value="EH"/>
    <property type="match status" value="1"/>
</dbReference>
<dbReference type="EMBL" id="KB320702">
    <property type="protein sequence ID" value="ELW65084.1"/>
    <property type="molecule type" value="Genomic_DNA"/>
</dbReference>
<feature type="domain" description="Dynamin-type G" evidence="18">
    <location>
        <begin position="1"/>
        <end position="182"/>
    </location>
</feature>
<evidence type="ECO:0000256" key="8">
    <source>
        <dbReference type="ARBA" id="ARBA00022837"/>
    </source>
</evidence>
<keyword evidence="6" id="KW-0479">Metal-binding</keyword>
<name>L9KRJ5_TUPCH</name>
<keyword evidence="9" id="KW-0547">Nucleotide-binding</keyword>
<dbReference type="Gene3D" id="3.40.50.300">
    <property type="entry name" value="P-loop containing nucleotide triphosphate hydrolases"/>
    <property type="match status" value="2"/>
</dbReference>
<feature type="domain" description="Dynamin-type G" evidence="18">
    <location>
        <begin position="220"/>
        <end position="330"/>
    </location>
</feature>
<dbReference type="CDD" id="cd00052">
    <property type="entry name" value="EH"/>
    <property type="match status" value="1"/>
</dbReference>
<dbReference type="eggNOG" id="KOG1954">
    <property type="taxonomic scope" value="Eukaryota"/>
</dbReference>
<evidence type="ECO:0000256" key="3">
    <source>
        <dbReference type="ARBA" id="ARBA00004522"/>
    </source>
</evidence>
<evidence type="ECO:0000256" key="11">
    <source>
        <dbReference type="ARBA" id="ARBA00022990"/>
    </source>
</evidence>
<evidence type="ECO:0000256" key="14">
    <source>
        <dbReference type="ARBA" id="ARBA00093788"/>
    </source>
</evidence>
<evidence type="ECO:0000256" key="10">
    <source>
        <dbReference type="ARBA" id="ARBA00022927"/>
    </source>
</evidence>
<dbReference type="PANTHER" id="PTHR11216">
    <property type="entry name" value="EH DOMAIN"/>
    <property type="match status" value="1"/>
</dbReference>
<dbReference type="PROSITE" id="PS50222">
    <property type="entry name" value="EF_HAND_2"/>
    <property type="match status" value="1"/>
</dbReference>
<evidence type="ECO:0000313" key="19">
    <source>
        <dbReference type="EMBL" id="ELW65084.1"/>
    </source>
</evidence>
<evidence type="ECO:0000256" key="13">
    <source>
        <dbReference type="ARBA" id="ARBA00023273"/>
    </source>
</evidence>
<keyword evidence="20" id="KW-1185">Reference proteome</keyword>
<comment type="subunit">
    <text evidence="14">Homooligomer, and heterooligomer with EHD2, EHD3 and EHD4, ATP-binding is required for heterooligomerization. Interacts (via EH domain) with MICALL1 (via NPF1 motif); the interaction is direct and recruits EHD1 to membranes. Interacts with RAB35; the interaction is indirect through MICALL1 and recruits EHD1 to membranes. Interacts (via EH domain) with PACSIN2 (via NPF motifs); regulates localization to tubular recycling endosome membranes. Interacts with PACSIN1. Interacts with RAB8A. Interacts with FER1L5 (via second C2 domain). Interacts with MYOF. Interacts with ZFYVE20. Interacts (via EH domain) with RAB11FIP2.</text>
</comment>
<keyword evidence="5" id="KW-0597">Phosphoprotein</keyword>
<dbReference type="FunFam" id="1.10.238.10:FF:000038">
    <property type="entry name" value="EH domain-containing protein 3"/>
    <property type="match status" value="1"/>
</dbReference>
<keyword evidence="9" id="KW-0067">ATP-binding</keyword>
<keyword evidence="12" id="KW-0969">Cilium</keyword>
<keyword evidence="10" id="KW-0653">Protein transport</keyword>
<evidence type="ECO:0000259" key="17">
    <source>
        <dbReference type="PROSITE" id="PS50222"/>
    </source>
</evidence>
<evidence type="ECO:0000256" key="7">
    <source>
        <dbReference type="ARBA" id="ARBA00022794"/>
    </source>
</evidence>
<dbReference type="InterPro" id="IPR002048">
    <property type="entry name" value="EF_hand_dom"/>
</dbReference>